<dbReference type="PROSITE" id="PS51257">
    <property type="entry name" value="PROKAR_LIPOPROTEIN"/>
    <property type="match status" value="1"/>
</dbReference>
<accession>A0ABT3ZV69</accession>
<proteinExistence type="predicted"/>
<reference evidence="1 2" key="1">
    <citation type="submission" date="2022-11" db="EMBL/GenBank/DDBJ databases">
        <title>Minimal conservation of predation-associated metabolite biosynthetic gene clusters underscores biosynthetic potential of Myxococcota including descriptions for ten novel species: Archangium lansinium sp. nov., Myxococcus landrumus sp. nov., Nannocystis bai.</title>
        <authorList>
            <person name="Ahearne A."/>
            <person name="Stevens C."/>
            <person name="Phillips K."/>
        </authorList>
    </citation>
    <scope>NUCLEOTIDE SEQUENCE [LARGE SCALE GENOMIC DNA]</scope>
    <source>
        <strain evidence="1 2">MIWBW</strain>
    </source>
</reference>
<organism evidence="1 2">
    <name type="scientific">Archangium lansingense</name>
    <dbReference type="NCBI Taxonomy" id="2995310"/>
    <lineage>
        <taxon>Bacteria</taxon>
        <taxon>Pseudomonadati</taxon>
        <taxon>Myxococcota</taxon>
        <taxon>Myxococcia</taxon>
        <taxon>Myxococcales</taxon>
        <taxon>Cystobacterineae</taxon>
        <taxon>Archangiaceae</taxon>
        <taxon>Archangium</taxon>
    </lineage>
</organism>
<evidence type="ECO:0000313" key="1">
    <source>
        <dbReference type="EMBL" id="MCY1073231.1"/>
    </source>
</evidence>
<name>A0ABT3ZV69_9BACT</name>
<dbReference type="Proteomes" id="UP001207654">
    <property type="component" value="Unassembled WGS sequence"/>
</dbReference>
<sequence>MKSTSFTKTRRAGTTASTLQSLLGALLLTLAGGCGPVEEAAPHPPLELSTTSVGTSIQGLEDENGLTMNGLTMNGLAFNGLAFNGLAFNGLASSAFTTWFQESPLTTSLFMKYLVRCAVPAGQSRTFNDGGLTYSWPGSLGLAPSWSGGAPATAAEQQVVTACIAALVNKFGRSVGVSVLGANAQGQLIPYSAAELSMYSLREACFFGNMFTDEGLFVGNDQAPLAPWQSSLRACALEGSDACPPLVHIGNCRDSCTLDPTGTYYTQCTRDGRTYRPITTRLRAQEVVVCGDDICQASESCGSSNRYDDCALDCGPCR</sequence>
<evidence type="ECO:0000313" key="2">
    <source>
        <dbReference type="Proteomes" id="UP001207654"/>
    </source>
</evidence>
<gene>
    <name evidence="1" type="ORF">OV287_01925</name>
</gene>
<comment type="caution">
    <text evidence="1">The sequence shown here is derived from an EMBL/GenBank/DDBJ whole genome shotgun (WGS) entry which is preliminary data.</text>
</comment>
<protein>
    <recommendedName>
        <fullName evidence="3">PPE family protein</fullName>
    </recommendedName>
</protein>
<keyword evidence="2" id="KW-1185">Reference proteome</keyword>
<dbReference type="RefSeq" id="WP_267532245.1">
    <property type="nucleotide sequence ID" value="NZ_JAPNKA010000001.1"/>
</dbReference>
<evidence type="ECO:0008006" key="3">
    <source>
        <dbReference type="Google" id="ProtNLM"/>
    </source>
</evidence>
<dbReference type="EMBL" id="JAPNKA010000001">
    <property type="protein sequence ID" value="MCY1073231.1"/>
    <property type="molecule type" value="Genomic_DNA"/>
</dbReference>